<protein>
    <recommendedName>
        <fullName evidence="2 7">Orotate phosphoribosyltransferase</fullName>
        <shortName evidence="7">OPRT</shortName>
        <shortName evidence="7">OPRTase</shortName>
        <ecNumber evidence="2 7">2.4.2.10</ecNumber>
    </recommendedName>
</protein>
<comment type="pathway">
    <text evidence="1 7">Pyrimidine metabolism; UMP biosynthesis via de novo pathway; UMP from orotate: step 1/2.</text>
</comment>
<evidence type="ECO:0000256" key="7">
    <source>
        <dbReference type="HAMAP-Rule" id="MF_01208"/>
    </source>
</evidence>
<dbReference type="Gene3D" id="3.40.50.2020">
    <property type="match status" value="1"/>
</dbReference>
<comment type="subunit">
    <text evidence="7">Homodimer.</text>
</comment>
<dbReference type="AlphaFoldDB" id="A0A9D1FGU5"/>
<dbReference type="InterPro" id="IPR006273">
    <property type="entry name" value="Orotate_PRibTrfase_bac"/>
</dbReference>
<keyword evidence="6 7" id="KW-0665">Pyrimidine biosynthesis</keyword>
<organism evidence="9 10">
    <name type="scientific">Candidatus Galligastranaerophilus intestinavium</name>
    <dbReference type="NCBI Taxonomy" id="2840836"/>
    <lineage>
        <taxon>Bacteria</taxon>
        <taxon>Candidatus Galligastranaerophilus</taxon>
    </lineage>
</organism>
<dbReference type="Proteomes" id="UP000886865">
    <property type="component" value="Unassembled WGS sequence"/>
</dbReference>
<evidence type="ECO:0000256" key="5">
    <source>
        <dbReference type="ARBA" id="ARBA00022842"/>
    </source>
</evidence>
<dbReference type="InterPro" id="IPR023031">
    <property type="entry name" value="OPRT"/>
</dbReference>
<dbReference type="HAMAP" id="MF_01208">
    <property type="entry name" value="PyrE"/>
    <property type="match status" value="1"/>
</dbReference>
<dbReference type="InterPro" id="IPR000836">
    <property type="entry name" value="PRTase_dom"/>
</dbReference>
<dbReference type="GO" id="GO:0019856">
    <property type="term" value="P:pyrimidine nucleobase biosynthetic process"/>
    <property type="evidence" value="ECO:0007669"/>
    <property type="project" value="InterPro"/>
</dbReference>
<comment type="caution">
    <text evidence="7">Lacks conserved residue(s) required for the propagation of feature annotation.</text>
</comment>
<dbReference type="Pfam" id="PF00156">
    <property type="entry name" value="Pribosyltran"/>
    <property type="match status" value="1"/>
</dbReference>
<comment type="caution">
    <text evidence="9">The sequence shown here is derived from an EMBL/GenBank/DDBJ whole genome shotgun (WGS) entry which is preliminary data.</text>
</comment>
<evidence type="ECO:0000259" key="8">
    <source>
        <dbReference type="Pfam" id="PF00156"/>
    </source>
</evidence>
<dbReference type="InterPro" id="IPR029057">
    <property type="entry name" value="PRTase-like"/>
</dbReference>
<dbReference type="EC" id="2.4.2.10" evidence="2 7"/>
<evidence type="ECO:0000256" key="2">
    <source>
        <dbReference type="ARBA" id="ARBA00011971"/>
    </source>
</evidence>
<feature type="binding site" evidence="7">
    <location>
        <position position="91"/>
    </location>
    <ligand>
        <name>5-phospho-alpha-D-ribose 1-diphosphate</name>
        <dbReference type="ChEBI" id="CHEBI:58017"/>
        <note>ligand shared between dimeric partners</note>
    </ligand>
</feature>
<dbReference type="GO" id="GO:0044205">
    <property type="term" value="P:'de novo' UMP biosynthetic process"/>
    <property type="evidence" value="ECO:0007669"/>
    <property type="project" value="UniProtKB-UniRule"/>
</dbReference>
<proteinExistence type="inferred from homology"/>
<comment type="similarity">
    <text evidence="7">Belongs to the purine/pyrimidine phosphoribosyltransferase family. PyrE subfamily.</text>
</comment>
<dbReference type="NCBIfam" id="TIGR01367">
    <property type="entry name" value="pyrE_Therm"/>
    <property type="match status" value="1"/>
</dbReference>
<feature type="binding site" evidence="7">
    <location>
        <position position="118"/>
    </location>
    <ligand>
        <name>orotate</name>
        <dbReference type="ChEBI" id="CHEBI:30839"/>
    </ligand>
</feature>
<evidence type="ECO:0000256" key="3">
    <source>
        <dbReference type="ARBA" id="ARBA00022676"/>
    </source>
</evidence>
<name>A0A9D1FGU5_9BACT</name>
<feature type="binding site" evidence="7">
    <location>
        <position position="146"/>
    </location>
    <ligand>
        <name>orotate</name>
        <dbReference type="ChEBI" id="CHEBI:30839"/>
    </ligand>
</feature>
<dbReference type="GO" id="GO:0000287">
    <property type="term" value="F:magnesium ion binding"/>
    <property type="evidence" value="ECO:0007669"/>
    <property type="project" value="UniProtKB-UniRule"/>
</dbReference>
<evidence type="ECO:0000256" key="1">
    <source>
        <dbReference type="ARBA" id="ARBA00004889"/>
    </source>
</evidence>
<keyword evidence="4 7" id="KW-0808">Transferase</keyword>
<gene>
    <name evidence="7" type="primary">pyrE</name>
    <name evidence="9" type="ORF">IAA86_00910</name>
</gene>
<feature type="domain" description="Phosphoribosyltransferase" evidence="8">
    <location>
        <begin position="43"/>
        <end position="161"/>
    </location>
</feature>
<evidence type="ECO:0000256" key="4">
    <source>
        <dbReference type="ARBA" id="ARBA00022679"/>
    </source>
</evidence>
<accession>A0A9D1FGU5</accession>
<feature type="binding site" description="in other chain" evidence="7">
    <location>
        <position position="92"/>
    </location>
    <ligand>
        <name>5-phospho-alpha-D-ribose 1-diphosphate</name>
        <dbReference type="ChEBI" id="CHEBI:58017"/>
        <note>ligand shared between dimeric partners</note>
    </ligand>
</feature>
<reference evidence="9" key="2">
    <citation type="journal article" date="2021" name="PeerJ">
        <title>Extensive microbial diversity within the chicken gut microbiome revealed by metagenomics and culture.</title>
        <authorList>
            <person name="Gilroy R."/>
            <person name="Ravi A."/>
            <person name="Getino M."/>
            <person name="Pursley I."/>
            <person name="Horton D.L."/>
            <person name="Alikhan N.F."/>
            <person name="Baker D."/>
            <person name="Gharbi K."/>
            <person name="Hall N."/>
            <person name="Watson M."/>
            <person name="Adriaenssens E.M."/>
            <person name="Foster-Nyarko E."/>
            <person name="Jarju S."/>
            <person name="Secka A."/>
            <person name="Antonio M."/>
            <person name="Oren A."/>
            <person name="Chaudhuri R.R."/>
            <person name="La Ragione R."/>
            <person name="Hildebrand F."/>
            <person name="Pallen M.J."/>
        </authorList>
    </citation>
    <scope>NUCLEOTIDE SEQUENCE</scope>
    <source>
        <strain evidence="9">CHK152-2871</strain>
    </source>
</reference>
<comment type="catalytic activity">
    <reaction evidence="7">
        <text>orotidine 5'-phosphate + diphosphate = orotate + 5-phospho-alpha-D-ribose 1-diphosphate</text>
        <dbReference type="Rhea" id="RHEA:10380"/>
        <dbReference type="ChEBI" id="CHEBI:30839"/>
        <dbReference type="ChEBI" id="CHEBI:33019"/>
        <dbReference type="ChEBI" id="CHEBI:57538"/>
        <dbReference type="ChEBI" id="CHEBI:58017"/>
        <dbReference type="EC" id="2.4.2.10"/>
    </reaction>
</comment>
<dbReference type="CDD" id="cd06223">
    <property type="entry name" value="PRTases_typeI"/>
    <property type="match status" value="1"/>
</dbReference>
<evidence type="ECO:0000313" key="9">
    <source>
        <dbReference type="EMBL" id="HIS73561.1"/>
    </source>
</evidence>
<comment type="function">
    <text evidence="7">Catalyzes the transfer of a ribosyl phosphate group from 5-phosphoribose 1-diphosphate to orotate, leading to the formation of orotidine monophosphate (OMP).</text>
</comment>
<dbReference type="GO" id="GO:0004588">
    <property type="term" value="F:orotate phosphoribosyltransferase activity"/>
    <property type="evidence" value="ECO:0007669"/>
    <property type="project" value="UniProtKB-UniRule"/>
</dbReference>
<comment type="cofactor">
    <cofactor evidence="7">
        <name>Mg(2+)</name>
        <dbReference type="ChEBI" id="CHEBI:18420"/>
    </cofactor>
</comment>
<evidence type="ECO:0000313" key="10">
    <source>
        <dbReference type="Proteomes" id="UP000886865"/>
    </source>
</evidence>
<keyword evidence="3 7" id="KW-0328">Glycosyltransferase</keyword>
<evidence type="ECO:0000256" key="6">
    <source>
        <dbReference type="ARBA" id="ARBA00022975"/>
    </source>
</evidence>
<sequence length="191" mass="21138">MSQVDVKQLLIDFDGLLNGHFCLTSGLHSDTYFQCAKLYQYPPVVKTIATELAKKLKGLEFDTVVSPAIGGIIFGYEVAAATDKRNLFVERKDGEMQLRRGYKLKKGERVLIVEDVITTARTIFETIEALKPFEIEVAGVACIVDRSAGKLKDKLNIISLLQVDPVTYEPDNCPLCKLGIEITKPGSRTGK</sequence>
<dbReference type="PANTHER" id="PTHR19278">
    <property type="entry name" value="OROTATE PHOSPHORIBOSYLTRANSFERASE"/>
    <property type="match status" value="1"/>
</dbReference>
<dbReference type="SUPFAM" id="SSF53271">
    <property type="entry name" value="PRTase-like"/>
    <property type="match status" value="1"/>
</dbReference>
<feature type="binding site" description="in other chain" evidence="7">
    <location>
        <begin position="114"/>
        <end position="122"/>
    </location>
    <ligand>
        <name>5-phospho-alpha-D-ribose 1-diphosphate</name>
        <dbReference type="ChEBI" id="CHEBI:58017"/>
        <note>ligand shared between dimeric partners</note>
    </ligand>
</feature>
<reference evidence="9" key="1">
    <citation type="submission" date="2020-10" db="EMBL/GenBank/DDBJ databases">
        <authorList>
            <person name="Gilroy R."/>
        </authorList>
    </citation>
    <scope>NUCLEOTIDE SEQUENCE</scope>
    <source>
        <strain evidence="9">CHK152-2871</strain>
    </source>
</reference>
<dbReference type="PANTHER" id="PTHR19278:SF9">
    <property type="entry name" value="URIDINE 5'-MONOPHOSPHATE SYNTHASE"/>
    <property type="match status" value="1"/>
</dbReference>
<dbReference type="EMBL" id="DVJQ01000009">
    <property type="protein sequence ID" value="HIS73561.1"/>
    <property type="molecule type" value="Genomic_DNA"/>
</dbReference>
<keyword evidence="5 7" id="KW-0460">Magnesium</keyword>